<dbReference type="EMBL" id="VCQU01000006">
    <property type="protein sequence ID" value="NMN97059.1"/>
    <property type="molecule type" value="Genomic_DNA"/>
</dbReference>
<evidence type="ECO:0000313" key="5">
    <source>
        <dbReference type="Proteomes" id="UP000535543"/>
    </source>
</evidence>
<gene>
    <name evidence="4" type="ORF">FGL95_18625</name>
</gene>
<proteinExistence type="predicted"/>
<dbReference type="InterPro" id="IPR005693">
    <property type="entry name" value="Mce"/>
</dbReference>
<feature type="transmembrane region" description="Helical" evidence="2">
    <location>
        <begin position="12"/>
        <end position="32"/>
    </location>
</feature>
<accession>A0A848KFI2</accession>
<dbReference type="NCBIfam" id="TIGR00996">
    <property type="entry name" value="Mtu_fam_mce"/>
    <property type="match status" value="1"/>
</dbReference>
<evidence type="ECO:0000259" key="3">
    <source>
        <dbReference type="Pfam" id="PF02470"/>
    </source>
</evidence>
<keyword evidence="2" id="KW-0812">Transmembrane</keyword>
<dbReference type="InterPro" id="IPR052336">
    <property type="entry name" value="MlaD_Phospholipid_Transporter"/>
</dbReference>
<feature type="region of interest" description="Disordered" evidence="1">
    <location>
        <begin position="425"/>
        <end position="452"/>
    </location>
</feature>
<dbReference type="InterPro" id="IPR003399">
    <property type="entry name" value="Mce/MlaD"/>
</dbReference>
<sequence>MMLSRFVRTQLIIFSILTVVGVVVMGVVYINVPAMFGIGTYEVTVDLEATGGLYQHSNVTYRGTNVGKVEEVRLTPTGVVAKLSIDSDYKIPADSVAWVKSVSAVGEQYVDLVPNTADGPDLADGDVIPVDRTKLPQDVGPMLDQADRLLASISDTRLRTVVDEAFKAFNGTGPDLQKLLDSARLLVQEAKANVDPTKILIDQIGPLLDTQIESSDAVRGWTRDLTRFADQLRASDPQLRSILENGPAAANEATALFQDLRPTLPLLLANLVSVGEVGVTYNKSIEQVLVVFPPLVAALLTAVRGPMEDGAIVDFLISVEDPPSCTTGFIPPTQWRSPADMSIPDTPSNTFCKVPQDSKIAVRGARNSPCMDAPGRRAPTVEMCKSGEPYVPEGINPPVTLPGQVTPSSYDNGGTVAKPRTAARQYDPATGTFIGPDGKVYSQPQLKNGSESEVSWQTMMVEQQG</sequence>
<keyword evidence="2" id="KW-1133">Transmembrane helix</keyword>
<comment type="caution">
    <text evidence="4">The sequence shown here is derived from an EMBL/GenBank/DDBJ whole genome shotgun (WGS) entry which is preliminary data.</text>
</comment>
<dbReference type="PANTHER" id="PTHR33371:SF16">
    <property type="entry name" value="MCE-FAMILY PROTEIN MCE3F"/>
    <property type="match status" value="1"/>
</dbReference>
<dbReference type="Proteomes" id="UP000535543">
    <property type="component" value="Unassembled WGS sequence"/>
</dbReference>
<evidence type="ECO:0000256" key="2">
    <source>
        <dbReference type="SAM" id="Phobius"/>
    </source>
</evidence>
<dbReference type="Pfam" id="PF02470">
    <property type="entry name" value="MlaD"/>
    <property type="match status" value="1"/>
</dbReference>
<evidence type="ECO:0000256" key="1">
    <source>
        <dbReference type="SAM" id="MobiDB-lite"/>
    </source>
</evidence>
<reference evidence="4 5" key="2">
    <citation type="submission" date="2020-06" db="EMBL/GenBank/DDBJ databases">
        <title>Antribacter stalactiti gen. nov., sp. nov., a new member of the family Nacardiaceae isolated from a cave.</title>
        <authorList>
            <person name="Kim I.S."/>
        </authorList>
    </citation>
    <scope>NUCLEOTIDE SEQUENCE [LARGE SCALE GENOMIC DNA]</scope>
    <source>
        <strain evidence="4 5">YC2-7</strain>
    </source>
</reference>
<protein>
    <submittedName>
        <fullName evidence="4">MCE family protein</fullName>
    </submittedName>
</protein>
<organism evidence="4 5">
    <name type="scientific">Antrihabitans stalactiti</name>
    <dbReference type="NCBI Taxonomy" id="2584121"/>
    <lineage>
        <taxon>Bacteria</taxon>
        <taxon>Bacillati</taxon>
        <taxon>Actinomycetota</taxon>
        <taxon>Actinomycetes</taxon>
        <taxon>Mycobacteriales</taxon>
        <taxon>Nocardiaceae</taxon>
        <taxon>Antrihabitans</taxon>
    </lineage>
</organism>
<dbReference type="GO" id="GO:0005576">
    <property type="term" value="C:extracellular region"/>
    <property type="evidence" value="ECO:0007669"/>
    <property type="project" value="TreeGrafter"/>
</dbReference>
<dbReference type="PANTHER" id="PTHR33371">
    <property type="entry name" value="INTERMEMBRANE PHOSPHOLIPID TRANSPORT SYSTEM BINDING PROTEIN MLAD-RELATED"/>
    <property type="match status" value="1"/>
</dbReference>
<reference evidence="4 5" key="1">
    <citation type="submission" date="2019-05" db="EMBL/GenBank/DDBJ databases">
        <authorList>
            <person name="Lee S.D."/>
        </authorList>
    </citation>
    <scope>NUCLEOTIDE SEQUENCE [LARGE SCALE GENOMIC DNA]</scope>
    <source>
        <strain evidence="4 5">YC2-7</strain>
    </source>
</reference>
<evidence type="ECO:0000313" key="4">
    <source>
        <dbReference type="EMBL" id="NMN97059.1"/>
    </source>
</evidence>
<keyword evidence="5" id="KW-1185">Reference proteome</keyword>
<dbReference type="RefSeq" id="WP_169589593.1">
    <property type="nucleotide sequence ID" value="NZ_VCQU01000006.1"/>
</dbReference>
<dbReference type="AlphaFoldDB" id="A0A848KFI2"/>
<feature type="domain" description="Mce/MlaD" evidence="3">
    <location>
        <begin position="40"/>
        <end position="114"/>
    </location>
</feature>
<keyword evidence="2" id="KW-0472">Membrane</keyword>
<feature type="compositionally biased region" description="Polar residues" evidence="1">
    <location>
        <begin position="442"/>
        <end position="452"/>
    </location>
</feature>
<name>A0A848KFI2_9NOCA</name>